<comment type="caution">
    <text evidence="10">The sequence shown here is derived from an EMBL/GenBank/DDBJ whole genome shotgun (WGS) entry which is preliminary data.</text>
</comment>
<comment type="subunit">
    <text evidence="8">Homodimer.</text>
</comment>
<comment type="function">
    <text evidence="8">Binds and transfers iron-sulfur (Fe-S) clusters to target apoproteins. Can hydrolyze ATP.</text>
</comment>
<evidence type="ECO:0000256" key="2">
    <source>
        <dbReference type="ARBA" id="ARBA00008205"/>
    </source>
</evidence>
<organism evidence="10 11">
    <name type="scientific">Cutibacterium acnes</name>
    <name type="common">Propionibacterium acnes</name>
    <dbReference type="NCBI Taxonomy" id="1747"/>
    <lineage>
        <taxon>Bacteria</taxon>
        <taxon>Bacillati</taxon>
        <taxon>Actinomycetota</taxon>
        <taxon>Actinomycetes</taxon>
        <taxon>Propionibacteriales</taxon>
        <taxon>Propionibacteriaceae</taxon>
        <taxon>Cutibacterium</taxon>
    </lineage>
</organism>
<reference evidence="10 11" key="1">
    <citation type="submission" date="2017-02" db="EMBL/GenBank/DDBJ databases">
        <title>Prevalence of linear plasmids in Propionibacterium acnes isolates obtained from cancerous prostatic tissue.</title>
        <authorList>
            <person name="Davidsson S."/>
            <person name="Bruggemann H."/>
        </authorList>
    </citation>
    <scope>NUCLEOTIDE SEQUENCE [LARGE SCALE GENOMIC DNA]</scope>
    <source>
        <strain evidence="10 11">09-9</strain>
    </source>
</reference>
<comment type="similarity">
    <text evidence="2">In the C-terminal section; belongs to the Mrp/NBP35 ATP-binding proteins family.</text>
</comment>
<proteinExistence type="inferred from homology"/>
<dbReference type="SUPFAM" id="SSF117916">
    <property type="entry name" value="Fe-S cluster assembly (FSCA) domain-like"/>
    <property type="match status" value="1"/>
</dbReference>
<evidence type="ECO:0000256" key="4">
    <source>
        <dbReference type="ARBA" id="ARBA00022741"/>
    </source>
</evidence>
<dbReference type="InterPro" id="IPR019591">
    <property type="entry name" value="Mrp/NBP35_ATP-bd"/>
</dbReference>
<dbReference type="Pfam" id="PF10609">
    <property type="entry name" value="ParA"/>
    <property type="match status" value="1"/>
</dbReference>
<keyword evidence="5 8" id="KW-0067">ATP-binding</keyword>
<dbReference type="Gene3D" id="3.40.50.300">
    <property type="entry name" value="P-loop containing nucleotide triphosphate hydrolases"/>
    <property type="match status" value="1"/>
</dbReference>
<dbReference type="EMBL" id="LKVB01000003">
    <property type="protein sequence ID" value="PHJ27841.1"/>
    <property type="molecule type" value="Genomic_DNA"/>
</dbReference>
<keyword evidence="6 8" id="KW-0408">Iron</keyword>
<dbReference type="GO" id="GO:0046872">
    <property type="term" value="F:metal ion binding"/>
    <property type="evidence" value="ECO:0007669"/>
    <property type="project" value="UniProtKB-KW"/>
</dbReference>
<protein>
    <recommendedName>
        <fullName evidence="8">Iron-sulfur cluster carrier protein</fullName>
    </recommendedName>
</protein>
<dbReference type="GO" id="GO:0140663">
    <property type="term" value="F:ATP-dependent FeS chaperone activity"/>
    <property type="evidence" value="ECO:0007669"/>
    <property type="project" value="InterPro"/>
</dbReference>
<dbReference type="InterPro" id="IPR002744">
    <property type="entry name" value="MIP18-like"/>
</dbReference>
<evidence type="ECO:0000313" key="11">
    <source>
        <dbReference type="Proteomes" id="UP000223982"/>
    </source>
</evidence>
<dbReference type="CDD" id="cd02037">
    <property type="entry name" value="Mrp_NBP35"/>
    <property type="match status" value="1"/>
</dbReference>
<feature type="domain" description="MIP18 family-like" evidence="9">
    <location>
        <begin position="10"/>
        <end position="80"/>
    </location>
</feature>
<dbReference type="InterPro" id="IPR027417">
    <property type="entry name" value="P-loop_NTPase"/>
</dbReference>
<dbReference type="PANTHER" id="PTHR42961">
    <property type="entry name" value="IRON-SULFUR PROTEIN NUBPL"/>
    <property type="match status" value="1"/>
</dbReference>
<evidence type="ECO:0000256" key="7">
    <source>
        <dbReference type="ARBA" id="ARBA00023014"/>
    </source>
</evidence>
<evidence type="ECO:0000256" key="8">
    <source>
        <dbReference type="HAMAP-Rule" id="MF_02040"/>
    </source>
</evidence>
<evidence type="ECO:0000256" key="5">
    <source>
        <dbReference type="ARBA" id="ARBA00022840"/>
    </source>
</evidence>
<dbReference type="Gene3D" id="3.30.300.130">
    <property type="entry name" value="Fe-S cluster assembly (FSCA)"/>
    <property type="match status" value="1"/>
</dbReference>
<dbReference type="PANTHER" id="PTHR42961:SF2">
    <property type="entry name" value="IRON-SULFUR PROTEIN NUBPL"/>
    <property type="match status" value="1"/>
</dbReference>
<evidence type="ECO:0000256" key="6">
    <source>
        <dbReference type="ARBA" id="ARBA00023004"/>
    </source>
</evidence>
<sequence>MSTENPVVKAIADALSHVNDPEIKRPITDLNMIDEITVDEQGRAFVRILLTVAGCPLKTELREQATEAVRSVDGVTSVSVELGTMTDEQRDALKVQLRGDVPERVIPFARPGNTTKVIAVSSGKGGVGKSSITVNLALALAQLGREVGLLDADIYGHSVPDMLGLGDAHPTPLDDMLLPVPGLGIKSISIGMMKPNKSDVIAWRGPILDRALTQLLADVHWGDLDYLLIDLPPGTGDIAMSLGQKLPNAEVLVVTTPQQAASEVAERAGTMAGIMQQRVLGVVENMSWLEVTAPKSHETFRVDLFGTGGGQKAADALSERLGTTIPLLGQIPLDVELRSGGDDGDPIVIAHPDSPAAKAITELARSIDARPRGLTGINLRVQPISH</sequence>
<keyword evidence="4 8" id="KW-0547">Nucleotide-binding</keyword>
<dbReference type="RefSeq" id="WP_099081288.1">
    <property type="nucleotide sequence ID" value="NZ_LKVB01000003.1"/>
</dbReference>
<dbReference type="Proteomes" id="UP000223982">
    <property type="component" value="Unassembled WGS sequence"/>
</dbReference>
<comment type="similarity">
    <text evidence="1">In the N-terminal section; belongs to the MIP18 family.</text>
</comment>
<evidence type="ECO:0000256" key="1">
    <source>
        <dbReference type="ARBA" id="ARBA00007352"/>
    </source>
</evidence>
<dbReference type="HAMAP" id="MF_02040">
    <property type="entry name" value="Mrp_NBP35"/>
    <property type="match status" value="1"/>
</dbReference>
<evidence type="ECO:0000313" key="10">
    <source>
        <dbReference type="EMBL" id="PHJ27841.1"/>
    </source>
</evidence>
<dbReference type="GO" id="GO:0051539">
    <property type="term" value="F:4 iron, 4 sulfur cluster binding"/>
    <property type="evidence" value="ECO:0007669"/>
    <property type="project" value="TreeGrafter"/>
</dbReference>
<dbReference type="GO" id="GO:0016887">
    <property type="term" value="F:ATP hydrolysis activity"/>
    <property type="evidence" value="ECO:0007669"/>
    <property type="project" value="UniProtKB-UniRule"/>
</dbReference>
<accession>A0AA44U5G7</accession>
<dbReference type="AlphaFoldDB" id="A0AA44U5G7"/>
<dbReference type="InterPro" id="IPR000808">
    <property type="entry name" value="Mrp-like_CS"/>
</dbReference>
<keyword evidence="7 8" id="KW-0411">Iron-sulfur</keyword>
<dbReference type="SUPFAM" id="SSF52540">
    <property type="entry name" value="P-loop containing nucleoside triphosphate hydrolases"/>
    <property type="match status" value="1"/>
</dbReference>
<gene>
    <name evidence="10" type="ORF">APS60_03385</name>
</gene>
<evidence type="ECO:0000259" key="9">
    <source>
        <dbReference type="Pfam" id="PF01883"/>
    </source>
</evidence>
<feature type="binding site" evidence="8">
    <location>
        <begin position="123"/>
        <end position="130"/>
    </location>
    <ligand>
        <name>ATP</name>
        <dbReference type="ChEBI" id="CHEBI:30616"/>
    </ligand>
</feature>
<dbReference type="InterPro" id="IPR034904">
    <property type="entry name" value="FSCA_dom_sf"/>
</dbReference>
<dbReference type="InterPro" id="IPR033756">
    <property type="entry name" value="YlxH/NBP35"/>
</dbReference>
<dbReference type="PROSITE" id="PS01215">
    <property type="entry name" value="MRP"/>
    <property type="match status" value="1"/>
</dbReference>
<dbReference type="InterPro" id="IPR044304">
    <property type="entry name" value="NUBPL-like"/>
</dbReference>
<comment type="similarity">
    <text evidence="8">Belongs to the Mrp/NBP35 ATP-binding proteins family.</text>
</comment>
<dbReference type="GO" id="GO:0005524">
    <property type="term" value="F:ATP binding"/>
    <property type="evidence" value="ECO:0007669"/>
    <property type="project" value="UniProtKB-UniRule"/>
</dbReference>
<dbReference type="Pfam" id="PF01883">
    <property type="entry name" value="FeS_assembly_P"/>
    <property type="match status" value="1"/>
</dbReference>
<name>A0AA44U5G7_CUTAC</name>
<dbReference type="GO" id="GO:0016226">
    <property type="term" value="P:iron-sulfur cluster assembly"/>
    <property type="evidence" value="ECO:0007669"/>
    <property type="project" value="InterPro"/>
</dbReference>
<keyword evidence="8" id="KW-0378">Hydrolase</keyword>
<keyword evidence="3 8" id="KW-0479">Metal-binding</keyword>
<evidence type="ECO:0000256" key="3">
    <source>
        <dbReference type="ARBA" id="ARBA00022723"/>
    </source>
</evidence>